<evidence type="ECO:0000256" key="1">
    <source>
        <dbReference type="ARBA" id="ARBA00004477"/>
    </source>
</evidence>
<dbReference type="PANTHER" id="PTHR22760">
    <property type="entry name" value="GLYCOSYLTRANSFERASE"/>
    <property type="match status" value="1"/>
</dbReference>
<dbReference type="Pfam" id="PF03901">
    <property type="entry name" value="Glyco_transf_22"/>
    <property type="match status" value="1"/>
</dbReference>
<evidence type="ECO:0000256" key="3">
    <source>
        <dbReference type="ARBA" id="ARBA00007063"/>
    </source>
</evidence>
<keyword evidence="4 12" id="KW-0328">Glycosyltransferase</keyword>
<feature type="transmembrane region" description="Helical" evidence="12">
    <location>
        <begin position="36"/>
        <end position="54"/>
    </location>
</feature>
<dbReference type="Proteomes" id="UP000799770">
    <property type="component" value="Unassembled WGS sequence"/>
</dbReference>
<evidence type="ECO:0000256" key="7">
    <source>
        <dbReference type="ARBA" id="ARBA00022824"/>
    </source>
</evidence>
<dbReference type="GO" id="GO:0005789">
    <property type="term" value="C:endoplasmic reticulum membrane"/>
    <property type="evidence" value="ECO:0007669"/>
    <property type="project" value="UniProtKB-SubCell"/>
</dbReference>
<keyword evidence="8 12" id="KW-1133">Transmembrane helix</keyword>
<keyword evidence="9 12" id="KW-0472">Membrane</keyword>
<accession>A0A6A5ZGM6</accession>
<evidence type="ECO:0000256" key="10">
    <source>
        <dbReference type="ARBA" id="ARBA00044721"/>
    </source>
</evidence>
<dbReference type="InterPro" id="IPR005599">
    <property type="entry name" value="GPI_mannosylTrfase"/>
</dbReference>
<dbReference type="AlphaFoldDB" id="A0A6A5ZGM6"/>
<feature type="transmembrane region" description="Helical" evidence="12">
    <location>
        <begin position="110"/>
        <end position="134"/>
    </location>
</feature>
<evidence type="ECO:0000256" key="4">
    <source>
        <dbReference type="ARBA" id="ARBA00022676"/>
    </source>
</evidence>
<comment type="function">
    <text evidence="10">Mannosyltransferase that operates in the biosynthetic pathway of dolichol-linked oligosaccharides, the glycan precursors employed in protein asparagine (N)-glycosylation. The assembly of dolichol-linked oligosaccharides begins on the cytosolic side of the endoplasmic reticulum membrane and finishes in its lumen. The sequential addition of sugars to dolichol pyrophosphate produces dolichol-linked oligosaccharides containing fourteen sugars, including two GlcNAcs, nine mannoses and three glucoses. Once assembled, the oligosaccharide is transferred from the lipid to nascent proteins by oligosaccharyltransferases. In the lumen of the endoplasmic reticulum, adds the eighth mannose residue in an alpha-1,6 linkage onto Man(7)GlcNAc(2)-PP-dolichol to produce Man(8)GlcNAc(2)-PP-dolichol.</text>
</comment>
<dbReference type="EMBL" id="ML977317">
    <property type="protein sequence ID" value="KAF2118355.1"/>
    <property type="molecule type" value="Genomic_DNA"/>
</dbReference>
<dbReference type="OrthoDB" id="19039at2759"/>
<evidence type="ECO:0000256" key="6">
    <source>
        <dbReference type="ARBA" id="ARBA00022692"/>
    </source>
</evidence>
<comment type="catalytic activity">
    <reaction evidence="11">
        <text>an alpha-D-Man-(1-&gt;2)-alpha-D-Man-(1-&gt;2)-alpha-D-Man-(1-&gt;3)-[alpha-D-Man-(1-&gt;2)-alpha-D-Man-(1-&gt;3)-alpha-D-Man-(1-&gt;6)]-beta-D-Man-(1-&gt;4)-beta-D-GlcNAc-(1-&gt;4)-alpha-D-GlcNAc-diphospho-di-trans,poly-cis-dolichol + a di-trans,poly-cis-dolichyl beta-D-mannosyl phosphate = an alpha-D-Man-(1-&gt;2)-alpha-D-Man-(1-&gt;2)-alpha-D-Man-(1-&gt;3)-[alpha-D-Man-(1-&gt;2)-alpha-D-Man-(1-&gt;3)-[alpha-D-Man-(1-&gt;6)]-alpha-D-Man-(1-&gt;6)]-beta-D-Man-(1-&gt;4)-beta-D-GlcNAc-(1-&gt;4)-alpha-D-GlcNAc-diphospho-di-trans,poly-cis-dolichol + a di-trans,poly-cis-dolichyl phosphate + H(+)</text>
        <dbReference type="Rhea" id="RHEA:29535"/>
        <dbReference type="Rhea" id="RHEA-COMP:19498"/>
        <dbReference type="Rhea" id="RHEA-COMP:19501"/>
        <dbReference type="Rhea" id="RHEA-COMP:19518"/>
        <dbReference type="Rhea" id="RHEA-COMP:19519"/>
        <dbReference type="ChEBI" id="CHEBI:15378"/>
        <dbReference type="ChEBI" id="CHEBI:57683"/>
        <dbReference type="ChEBI" id="CHEBI:58211"/>
        <dbReference type="ChEBI" id="CHEBI:132517"/>
        <dbReference type="ChEBI" id="CHEBI:132519"/>
        <dbReference type="EC" id="2.4.1.260"/>
    </reaction>
    <physiologicalReaction direction="left-to-right" evidence="11">
        <dbReference type="Rhea" id="RHEA:29536"/>
    </physiologicalReaction>
</comment>
<dbReference type="PANTHER" id="PTHR22760:SF1">
    <property type="entry name" value="DOL-P-MAN:MAN(7)GLCNAC(2)-PP-DOL ALPHA-1,6-MANNOSYLTRANSFERASE"/>
    <property type="match status" value="1"/>
</dbReference>
<protein>
    <recommendedName>
        <fullName evidence="12">Mannosyltransferase</fullName>
        <ecNumber evidence="12">2.4.1.-</ecNumber>
    </recommendedName>
</protein>
<organism evidence="13 14">
    <name type="scientific">Lophiotrema nucula</name>
    <dbReference type="NCBI Taxonomy" id="690887"/>
    <lineage>
        <taxon>Eukaryota</taxon>
        <taxon>Fungi</taxon>
        <taxon>Dikarya</taxon>
        <taxon>Ascomycota</taxon>
        <taxon>Pezizomycotina</taxon>
        <taxon>Dothideomycetes</taxon>
        <taxon>Pleosporomycetidae</taxon>
        <taxon>Pleosporales</taxon>
        <taxon>Lophiotremataceae</taxon>
        <taxon>Lophiotrema</taxon>
    </lineage>
</organism>
<proteinExistence type="inferred from homology"/>
<evidence type="ECO:0000313" key="14">
    <source>
        <dbReference type="Proteomes" id="UP000799770"/>
    </source>
</evidence>
<dbReference type="EC" id="2.4.1.-" evidence="12"/>
<name>A0A6A5ZGM6_9PLEO</name>
<reference evidence="13" key="1">
    <citation type="journal article" date="2020" name="Stud. Mycol.">
        <title>101 Dothideomycetes genomes: a test case for predicting lifestyles and emergence of pathogens.</title>
        <authorList>
            <person name="Haridas S."/>
            <person name="Albert R."/>
            <person name="Binder M."/>
            <person name="Bloem J."/>
            <person name="Labutti K."/>
            <person name="Salamov A."/>
            <person name="Andreopoulos B."/>
            <person name="Baker S."/>
            <person name="Barry K."/>
            <person name="Bills G."/>
            <person name="Bluhm B."/>
            <person name="Cannon C."/>
            <person name="Castanera R."/>
            <person name="Culley D."/>
            <person name="Daum C."/>
            <person name="Ezra D."/>
            <person name="Gonzalez J."/>
            <person name="Henrissat B."/>
            <person name="Kuo A."/>
            <person name="Liang C."/>
            <person name="Lipzen A."/>
            <person name="Lutzoni F."/>
            <person name="Magnuson J."/>
            <person name="Mondo S."/>
            <person name="Nolan M."/>
            <person name="Ohm R."/>
            <person name="Pangilinan J."/>
            <person name="Park H.-J."/>
            <person name="Ramirez L."/>
            <person name="Alfaro M."/>
            <person name="Sun H."/>
            <person name="Tritt A."/>
            <person name="Yoshinaga Y."/>
            <person name="Zwiers L.-H."/>
            <person name="Turgeon B."/>
            <person name="Goodwin S."/>
            <person name="Spatafora J."/>
            <person name="Crous P."/>
            <person name="Grigoriev I."/>
        </authorList>
    </citation>
    <scope>NUCLEOTIDE SEQUENCE</scope>
    <source>
        <strain evidence="13">CBS 627.86</strain>
    </source>
</reference>
<feature type="transmembrane region" description="Helical" evidence="12">
    <location>
        <begin position="222"/>
        <end position="242"/>
    </location>
</feature>
<feature type="transmembrane region" description="Helical" evidence="12">
    <location>
        <begin position="199"/>
        <end position="216"/>
    </location>
</feature>
<feature type="transmembrane region" description="Helical" evidence="12">
    <location>
        <begin position="74"/>
        <end position="101"/>
    </location>
</feature>
<evidence type="ECO:0000256" key="12">
    <source>
        <dbReference type="RuleBase" id="RU363075"/>
    </source>
</evidence>
<feature type="transmembrane region" description="Helical" evidence="12">
    <location>
        <begin position="249"/>
        <end position="275"/>
    </location>
</feature>
<feature type="transmembrane region" description="Helical" evidence="12">
    <location>
        <begin position="6"/>
        <end position="24"/>
    </location>
</feature>
<evidence type="ECO:0000256" key="8">
    <source>
        <dbReference type="ARBA" id="ARBA00022989"/>
    </source>
</evidence>
<evidence type="ECO:0000256" key="9">
    <source>
        <dbReference type="ARBA" id="ARBA00023136"/>
    </source>
</evidence>
<evidence type="ECO:0000256" key="5">
    <source>
        <dbReference type="ARBA" id="ARBA00022679"/>
    </source>
</evidence>
<comment type="subcellular location">
    <subcellularLocation>
        <location evidence="1 12">Endoplasmic reticulum membrane</location>
        <topology evidence="1 12">Multi-pass membrane protein</topology>
    </subcellularLocation>
</comment>
<keyword evidence="5 13" id="KW-0808">Transferase</keyword>
<comment type="pathway">
    <text evidence="2">Protein modification; protein glycosylation.</text>
</comment>
<dbReference type="GO" id="GO:0006487">
    <property type="term" value="P:protein N-linked glycosylation"/>
    <property type="evidence" value="ECO:0007669"/>
    <property type="project" value="TreeGrafter"/>
</dbReference>
<keyword evidence="6 12" id="KW-0812">Transmembrane</keyword>
<keyword evidence="7 12" id="KW-0256">Endoplasmic reticulum</keyword>
<dbReference type="GO" id="GO:0052917">
    <property type="term" value="F:dol-P-Man:Man(7)GlcNAc(2)-PP-Dol alpha-1,6-mannosyltransferase activity"/>
    <property type="evidence" value="ECO:0007669"/>
    <property type="project" value="UniProtKB-EC"/>
</dbReference>
<keyword evidence="14" id="KW-1185">Reference proteome</keyword>
<evidence type="ECO:0000256" key="11">
    <source>
        <dbReference type="ARBA" id="ARBA00048899"/>
    </source>
</evidence>
<comment type="similarity">
    <text evidence="3 12">Belongs to the glycosyltransferase 22 family.</text>
</comment>
<evidence type="ECO:0000313" key="13">
    <source>
        <dbReference type="EMBL" id="KAF2118355.1"/>
    </source>
</evidence>
<dbReference type="UniPathway" id="UPA00378"/>
<gene>
    <name evidence="13" type="ORF">BDV96DRAFT_611099</name>
</gene>
<evidence type="ECO:0000256" key="2">
    <source>
        <dbReference type="ARBA" id="ARBA00004922"/>
    </source>
</evidence>
<feature type="transmembrane region" description="Helical" evidence="12">
    <location>
        <begin position="174"/>
        <end position="192"/>
    </location>
</feature>
<sequence>MWFASSVKQAFGTSAAIWYALFQASQFHIIYYASRTLPNIFALVFSTIALRSLLKAYAMPWSVTAVPTGYRLCLYLLTISGVIFRSELAILVATITIYLFVTRGISIPKIIIPAGLSGAVIGLLTTIPIDSFFWQSFPLWPEWTGFYYNTIQGHSAEWGVSPWHFYFANALPRLMLNPLTYLLCIPVALLNASTRRRSLDLLIPLLSFVGVYSVLPHKEWRFIIYIIPGLTAVAAAGASWIWTRRAKSLIYGTLSLAVLGSVVLSFAASTAVLAISSLNYPGGAALDYLHNNIDHLSERHFQVFFDNLACQTGVTRFLESHDGPQTILDVLEAQDLQDKRTWTYDKTEDPELLLDPMFWSRFDYVLAERPEKVIGSWEVVHTEYGFGGIRVLKPGQKGGMAPSRPIATADEETGKQTGLTAKVASAWKTLEGILRYRFLRGYWIEVRMDPKINILENQLKSPPKTL</sequence>